<organism evidence="3 4">
    <name type="scientific">Diaphorina citri</name>
    <name type="common">Asian citrus psyllid</name>
    <dbReference type="NCBI Taxonomy" id="121845"/>
    <lineage>
        <taxon>Eukaryota</taxon>
        <taxon>Metazoa</taxon>
        <taxon>Ecdysozoa</taxon>
        <taxon>Arthropoda</taxon>
        <taxon>Hexapoda</taxon>
        <taxon>Insecta</taxon>
        <taxon>Pterygota</taxon>
        <taxon>Neoptera</taxon>
        <taxon>Paraneoptera</taxon>
        <taxon>Hemiptera</taxon>
        <taxon>Sternorrhyncha</taxon>
        <taxon>Psylloidea</taxon>
        <taxon>Psyllidae</taxon>
        <taxon>Diaphorininae</taxon>
        <taxon>Diaphorina</taxon>
    </lineage>
</organism>
<feature type="compositionally biased region" description="Polar residues" evidence="1">
    <location>
        <begin position="358"/>
        <end position="373"/>
    </location>
</feature>
<feature type="compositionally biased region" description="Basic and acidic residues" evidence="1">
    <location>
        <begin position="288"/>
        <end position="297"/>
    </location>
</feature>
<feature type="compositionally biased region" description="Basic and acidic residues" evidence="1">
    <location>
        <begin position="336"/>
        <end position="356"/>
    </location>
</feature>
<feature type="region of interest" description="Disordered" evidence="1">
    <location>
        <begin position="1"/>
        <end position="30"/>
    </location>
</feature>
<feature type="region of interest" description="Disordered" evidence="1">
    <location>
        <begin position="54"/>
        <end position="116"/>
    </location>
</feature>
<evidence type="ECO:0000256" key="1">
    <source>
        <dbReference type="SAM" id="MobiDB-lite"/>
    </source>
</evidence>
<dbReference type="RefSeq" id="XP_026680003.1">
    <property type="nucleotide sequence ID" value="XM_026824202.1"/>
</dbReference>
<dbReference type="SUPFAM" id="SSF54171">
    <property type="entry name" value="DNA-binding domain"/>
    <property type="match status" value="1"/>
</dbReference>
<dbReference type="GO" id="GO:0003677">
    <property type="term" value="F:DNA binding"/>
    <property type="evidence" value="ECO:0007669"/>
    <property type="project" value="InterPro"/>
</dbReference>
<feature type="compositionally biased region" description="Basic and acidic residues" evidence="1">
    <location>
        <begin position="374"/>
        <end position="387"/>
    </location>
</feature>
<feature type="compositionally biased region" description="Basic and acidic residues" evidence="1">
    <location>
        <begin position="317"/>
        <end position="329"/>
    </location>
</feature>
<feature type="compositionally biased region" description="Polar residues" evidence="1">
    <location>
        <begin position="465"/>
        <end position="474"/>
    </location>
</feature>
<reference evidence="4" key="1">
    <citation type="submission" date="2025-08" db="UniProtKB">
        <authorList>
            <consortium name="RefSeq"/>
        </authorList>
    </citation>
    <scope>IDENTIFICATION</scope>
</reference>
<gene>
    <name evidence="4" type="primary">LOC103510029</name>
</gene>
<feature type="compositionally biased region" description="Polar residues" evidence="1">
    <location>
        <begin position="102"/>
        <end position="116"/>
    </location>
</feature>
<feature type="region of interest" description="Disordered" evidence="1">
    <location>
        <begin position="143"/>
        <end position="402"/>
    </location>
</feature>
<feature type="compositionally biased region" description="Polar residues" evidence="1">
    <location>
        <begin position="214"/>
        <end position="224"/>
    </location>
</feature>
<feature type="compositionally biased region" description="Polar residues" evidence="1">
    <location>
        <begin position="143"/>
        <end position="174"/>
    </location>
</feature>
<name>A0A3Q0IZ89_DIACI</name>
<evidence type="ECO:0000313" key="4">
    <source>
        <dbReference type="RefSeq" id="XP_026680003.1"/>
    </source>
</evidence>
<feature type="domain" description="MBD" evidence="2">
    <location>
        <begin position="614"/>
        <end position="684"/>
    </location>
</feature>
<dbReference type="PROSITE" id="PS50982">
    <property type="entry name" value="MBD"/>
    <property type="match status" value="1"/>
</dbReference>
<evidence type="ECO:0000313" key="3">
    <source>
        <dbReference type="Proteomes" id="UP000079169"/>
    </source>
</evidence>
<sequence>MLSQNEEADSTTKQNHETENDATLTDKDTAKKVLVSETQMVDKLSDDIIENTVNSNEDTECNNKMLKESEAPVVEENRMPESNVDNSDIDTSSLPPVPNVDSYETNISDSNKLSIENITSDKTSDVITQDKLSSNISNLDTNITDESARQTTKSNVSNDMGEINSDQTPDSTSNEVDKITSNEAPQVCSDEADVSTSNELPVVDSSEVVDTDSNRTTETSNQAPMTDLKRAASPTKSSDADVTSKEQIPVDIKESISTESQEIALDSADVSKEAQNDIPEVSVVTTDSIEKQPETKETLGTSNEEVSNNTPSIQTDISKDSSDVSKETAKVSSETSEVKNSEILEKTLESNKKPDVSNEMSVESNQTSDNTAEISKKASSEAPKEMSEGVVETASESIEPANGTAKVSAPMILHLYDEKLAMTCEIKTDNLNVLEIEGLSKDMLCGTEFMVEMDETQLASLDAGQAQQEDNQPRPNALAPGNVVLPKPDAISAPGDPAPPGDSQPEATPKKRGGYRPRKSLKMTSPSKDTPDVGKKKGKSRLSLPNLSGAAESGAVGKKVKGSGTPKKTVVLGKVGGVKTKVVGGKRAKSLGNLSAKSPARGVRKPKINLDSISSDETYKIPLLEHGWFRELVNRKATTPAKKLSDIYYFSPEPERKKYRSRNEIARILVSEASSAFVEAASRLEHLSHLELINVDVTEVICFVR</sequence>
<dbReference type="Gene3D" id="3.30.890.10">
    <property type="entry name" value="Methyl-cpg-binding Protein 2, Chain A"/>
    <property type="match status" value="1"/>
</dbReference>
<feature type="compositionally biased region" description="Basic and acidic residues" evidence="1">
    <location>
        <begin position="14"/>
        <end position="30"/>
    </location>
</feature>
<feature type="compositionally biased region" description="Low complexity" evidence="1">
    <location>
        <begin position="548"/>
        <end position="564"/>
    </location>
</feature>
<feature type="region of interest" description="Disordered" evidence="1">
    <location>
        <begin position="463"/>
        <end position="564"/>
    </location>
</feature>
<dbReference type="AlphaFoldDB" id="A0A3Q0IZ89"/>
<feature type="compositionally biased region" description="Polar residues" evidence="1">
    <location>
        <begin position="298"/>
        <end position="316"/>
    </location>
</feature>
<protein>
    <submittedName>
        <fullName evidence="4">Uncharacterized protein LOC103510029</fullName>
    </submittedName>
</protein>
<dbReference type="GeneID" id="103510029"/>
<dbReference type="PaxDb" id="121845-A0A3Q0IZ89"/>
<dbReference type="InterPro" id="IPR016177">
    <property type="entry name" value="DNA-bd_dom_sf"/>
</dbReference>
<accession>A0A3Q0IZ89</accession>
<proteinExistence type="predicted"/>
<keyword evidence="3" id="KW-1185">Reference proteome</keyword>
<dbReference type="Pfam" id="PF01429">
    <property type="entry name" value="MBD"/>
    <property type="match status" value="1"/>
</dbReference>
<dbReference type="STRING" id="121845.A0A3Q0IZ89"/>
<dbReference type="Proteomes" id="UP000079169">
    <property type="component" value="Unplaced"/>
</dbReference>
<feature type="compositionally biased region" description="Polar residues" evidence="1">
    <location>
        <begin position="83"/>
        <end position="94"/>
    </location>
</feature>
<feature type="compositionally biased region" description="Basic residues" evidence="1">
    <location>
        <begin position="510"/>
        <end position="521"/>
    </location>
</feature>
<dbReference type="KEGG" id="dci:103510029"/>
<evidence type="ECO:0000259" key="2">
    <source>
        <dbReference type="PROSITE" id="PS50982"/>
    </source>
</evidence>
<feature type="compositionally biased region" description="Basic and acidic residues" evidence="1">
    <location>
        <begin position="65"/>
        <end position="79"/>
    </location>
</feature>
<dbReference type="InterPro" id="IPR001739">
    <property type="entry name" value="Methyl_CpG_DNA-bd"/>
</dbReference>